<name>A0A7G9GKU6_9FIRM</name>
<dbReference type="KEGG" id="ehn:H9Q80_14380"/>
<dbReference type="AlphaFoldDB" id="A0A7G9GKU6"/>
<evidence type="ECO:0000313" key="2">
    <source>
        <dbReference type="Proteomes" id="UP000515856"/>
    </source>
</evidence>
<gene>
    <name evidence="1" type="ORF">H9Q80_14380</name>
</gene>
<reference evidence="1 2" key="1">
    <citation type="submission" date="2020-08" db="EMBL/GenBank/DDBJ databases">
        <authorList>
            <person name="Liu C."/>
            <person name="Sun Q."/>
        </authorList>
    </citation>
    <scope>NUCLEOTIDE SEQUENCE [LARGE SCALE GENOMIC DNA]</scope>
    <source>
        <strain evidence="1 2">NSJ-61</strain>
    </source>
</reference>
<sequence>MLQEKLNTSRVLMAEVSQNRKKDNEYQNVVRRNNTFFDAYAKYFIPIIKGYVICHRYKHANFSEKTESELEKLIEYSKNTFEKKVVIKPEQFRDRVKKLQERIEMEWKTQTDMYLAGIKEELGILKLVSNEKQEINRILQYMNSFSSWPTDESNSEVFNDVKLKAKEILSQMEFDTEIVDFLRKVKDRSASLLDLTDPIIAWIRKENLSSNIMLSIKN</sequence>
<dbReference type="RefSeq" id="WP_117454151.1">
    <property type="nucleotide sequence ID" value="NZ_CP060636.1"/>
</dbReference>
<evidence type="ECO:0000313" key="1">
    <source>
        <dbReference type="EMBL" id="QNM11428.1"/>
    </source>
</evidence>
<organism evidence="1 2">
    <name type="scientific">[Eubacterium] hominis</name>
    <dbReference type="NCBI Taxonomy" id="2764325"/>
    <lineage>
        <taxon>Bacteria</taxon>
        <taxon>Bacillati</taxon>
        <taxon>Bacillota</taxon>
        <taxon>Erysipelotrichia</taxon>
        <taxon>Erysipelotrichales</taxon>
        <taxon>Erysipelotrichaceae</taxon>
        <taxon>Amedibacillus</taxon>
    </lineage>
</organism>
<keyword evidence="2" id="KW-1185">Reference proteome</keyword>
<accession>A0A7G9GKU6</accession>
<proteinExistence type="predicted"/>
<dbReference type="Proteomes" id="UP000515856">
    <property type="component" value="Chromosome"/>
</dbReference>
<dbReference type="EMBL" id="CP060636">
    <property type="protein sequence ID" value="QNM11428.1"/>
    <property type="molecule type" value="Genomic_DNA"/>
</dbReference>
<protein>
    <submittedName>
        <fullName evidence="1">Uncharacterized protein</fullName>
    </submittedName>
</protein>